<dbReference type="KEGG" id="emx:FKV68_10230"/>
<name>A0A859QK98_9HYPH</name>
<dbReference type="RefSeq" id="WP_180941338.1">
    <property type="nucleotide sequence ID" value="NZ_CP041238.1"/>
</dbReference>
<dbReference type="EMBL" id="CP041238">
    <property type="protein sequence ID" value="QLL61797.1"/>
    <property type="molecule type" value="Genomic_DNA"/>
</dbReference>
<sequence length="271" mass="29068">MTTFHVLSGANARVSHPGIRKIGIADVFDALRLGLNDFREKPSHYVFLCLIYPIAGAVLITWSAGANMLPLLYPLASGFALIGPVAAIGLYEISRRRELGMDASWPHALRLHRSPALPSILAVAAMLFVIFIAWLLVAQALYVRIFGTVPPMSIAAFWNGIIGTQEGWNLIVVGNAVGFVFAVIVLSISVVSFPLLLDRDIGAVAAVETSIRATLTNPVPVACWGLIIAAGLVIGSIPVFVGLAVIMPIFGHATWHLYRKMVEPDPAGRKA</sequence>
<organism evidence="1 2">
    <name type="scientific">Sinorhizobium mexicanum</name>
    <dbReference type="NCBI Taxonomy" id="375549"/>
    <lineage>
        <taxon>Bacteria</taxon>
        <taxon>Pseudomonadati</taxon>
        <taxon>Pseudomonadota</taxon>
        <taxon>Alphaproteobacteria</taxon>
        <taxon>Hyphomicrobiales</taxon>
        <taxon>Rhizobiaceae</taxon>
        <taxon>Sinorhizobium/Ensifer group</taxon>
        <taxon>Sinorhizobium</taxon>
    </lineage>
</organism>
<gene>
    <name evidence="1" type="ORF">FKV68_10230</name>
</gene>
<protein>
    <submittedName>
        <fullName evidence="1">DUF2189 domain-containing protein</fullName>
    </submittedName>
</protein>
<dbReference type="Pfam" id="PF09955">
    <property type="entry name" value="DUF2189"/>
    <property type="match status" value="1"/>
</dbReference>
<evidence type="ECO:0000313" key="1">
    <source>
        <dbReference type="EMBL" id="QLL61797.1"/>
    </source>
</evidence>
<dbReference type="AlphaFoldDB" id="A0A859QK98"/>
<dbReference type="Proteomes" id="UP000510721">
    <property type="component" value="Chromosome"/>
</dbReference>
<proteinExistence type="predicted"/>
<accession>A0A859QK98</accession>
<keyword evidence="2" id="KW-1185">Reference proteome</keyword>
<evidence type="ECO:0000313" key="2">
    <source>
        <dbReference type="Proteomes" id="UP000510721"/>
    </source>
</evidence>
<reference evidence="1 2" key="1">
    <citation type="submission" date="2019-06" db="EMBL/GenBank/DDBJ databases">
        <title>Complete genome sequence of Ensifer mexicanus ITTG R7 isolated from nodules of Acacia angustissima (Mill.) Kuntze.</title>
        <authorList>
            <person name="Rincon-Rosales R."/>
            <person name="Rogel M.A."/>
            <person name="Guerrero G."/>
            <person name="Rincon-Molina C.I."/>
            <person name="Lopez-Lopez A."/>
            <person name="Martinez-Romero E."/>
        </authorList>
    </citation>
    <scope>NUCLEOTIDE SEQUENCE [LARGE SCALE GENOMIC DNA]</scope>
    <source>
        <strain evidence="1 2">ITTG R7</strain>
    </source>
</reference>
<dbReference type="InterPro" id="IPR018692">
    <property type="entry name" value="DUF2189"/>
</dbReference>